<proteinExistence type="predicted"/>
<gene>
    <name evidence="1" type="ORF">BSZ37_06950</name>
</gene>
<dbReference type="Proteomes" id="UP000216339">
    <property type="component" value="Unassembled WGS sequence"/>
</dbReference>
<organism evidence="1 2">
    <name type="scientific">Rubrivirga marina</name>
    <dbReference type="NCBI Taxonomy" id="1196024"/>
    <lineage>
        <taxon>Bacteria</taxon>
        <taxon>Pseudomonadati</taxon>
        <taxon>Rhodothermota</taxon>
        <taxon>Rhodothermia</taxon>
        <taxon>Rhodothermales</taxon>
        <taxon>Rubricoccaceae</taxon>
        <taxon>Rubrivirga</taxon>
    </lineage>
</organism>
<dbReference type="AlphaFoldDB" id="A0A271IYJ4"/>
<reference evidence="1 2" key="1">
    <citation type="submission" date="2016-11" db="EMBL/GenBank/DDBJ databases">
        <title>Study of marine rhodopsin-containing bacteria.</title>
        <authorList>
            <person name="Yoshizawa S."/>
            <person name="Kumagai Y."/>
            <person name="Kogure K."/>
        </authorList>
    </citation>
    <scope>NUCLEOTIDE SEQUENCE [LARGE SCALE GENOMIC DNA]</scope>
    <source>
        <strain evidence="1 2">SAORIC-28</strain>
    </source>
</reference>
<evidence type="ECO:0000313" key="2">
    <source>
        <dbReference type="Proteomes" id="UP000216339"/>
    </source>
</evidence>
<evidence type="ECO:0000313" key="1">
    <source>
        <dbReference type="EMBL" id="PAP76200.1"/>
    </source>
</evidence>
<name>A0A271IYJ4_9BACT</name>
<dbReference type="RefSeq" id="WP_095509846.1">
    <property type="nucleotide sequence ID" value="NZ_MQWD01000001.1"/>
</dbReference>
<sequence>MALSNPPLPPDYDGLGFSDPTNEFVRITTTEDEAGRALVDGVVVIPGLPVCRVRMKTDVDRIYRYGPGRHALLGYVRAALHEDVVVELPWN</sequence>
<accession>A0A271IYJ4</accession>
<comment type="caution">
    <text evidence="1">The sequence shown here is derived from an EMBL/GenBank/DDBJ whole genome shotgun (WGS) entry which is preliminary data.</text>
</comment>
<keyword evidence="2" id="KW-1185">Reference proteome</keyword>
<dbReference type="EMBL" id="MQWD01000001">
    <property type="protein sequence ID" value="PAP76200.1"/>
    <property type="molecule type" value="Genomic_DNA"/>
</dbReference>
<dbReference type="OrthoDB" id="1524682at2"/>
<protein>
    <submittedName>
        <fullName evidence="1">Uncharacterized protein</fullName>
    </submittedName>
</protein>